<evidence type="ECO:0000256" key="1">
    <source>
        <dbReference type="SAM" id="SignalP"/>
    </source>
</evidence>
<dbReference type="EMBL" id="CP011125">
    <property type="protein sequence ID" value="AKF09185.1"/>
    <property type="molecule type" value="Genomic_DNA"/>
</dbReference>
<dbReference type="AlphaFoldDB" id="A0A0F6YL97"/>
<keyword evidence="3" id="KW-1185">Reference proteome</keyword>
<name>A0A0F6YL97_9BACT</name>
<sequence>MRTRLVVLALLVAAAPAHAQMPVVAADRVQIGDVVLPGYPPPRRDGSVGTGARHRPARLTHAVIDPSGTLVATAGACFGTSGVTVPVTPSCAPEFVRVHRVADGSLVRALAIPWPVIADETSVLAMSFDADARRVAVLTRVRWSDCSALGAELHLAVLRIDDGALLEARTLSRHGAGGAHSITLRGDEVAITTRWGARSRARTISLRAR</sequence>
<protein>
    <submittedName>
        <fullName evidence="2">Uncharacterized protein</fullName>
    </submittedName>
</protein>
<feature type="signal peptide" evidence="1">
    <location>
        <begin position="1"/>
        <end position="19"/>
    </location>
</feature>
<organism evidence="2 3">
    <name type="scientific">Sandaracinus amylolyticus</name>
    <dbReference type="NCBI Taxonomy" id="927083"/>
    <lineage>
        <taxon>Bacteria</taxon>
        <taxon>Pseudomonadati</taxon>
        <taxon>Myxococcota</taxon>
        <taxon>Polyangia</taxon>
        <taxon>Polyangiales</taxon>
        <taxon>Sandaracinaceae</taxon>
        <taxon>Sandaracinus</taxon>
    </lineage>
</organism>
<keyword evidence="1" id="KW-0732">Signal</keyword>
<accession>A0A0F6YL97</accession>
<reference evidence="2 3" key="1">
    <citation type="submission" date="2015-03" db="EMBL/GenBank/DDBJ databases">
        <title>Genome assembly of Sandaracinus amylolyticus DSM 53668.</title>
        <authorList>
            <person name="Sharma G."/>
            <person name="Subramanian S."/>
        </authorList>
    </citation>
    <scope>NUCLEOTIDE SEQUENCE [LARGE SCALE GENOMIC DNA]</scope>
    <source>
        <strain evidence="2 3">DSM 53668</strain>
    </source>
</reference>
<dbReference type="KEGG" id="samy:DB32_006334"/>
<proteinExistence type="predicted"/>
<evidence type="ECO:0000313" key="3">
    <source>
        <dbReference type="Proteomes" id="UP000034883"/>
    </source>
</evidence>
<gene>
    <name evidence="2" type="ORF">DB32_006334</name>
</gene>
<feature type="chain" id="PRO_5002512763" evidence="1">
    <location>
        <begin position="20"/>
        <end position="209"/>
    </location>
</feature>
<evidence type="ECO:0000313" key="2">
    <source>
        <dbReference type="EMBL" id="AKF09185.1"/>
    </source>
</evidence>
<dbReference type="Proteomes" id="UP000034883">
    <property type="component" value="Chromosome"/>
</dbReference>